<sequence length="118" mass="13758">MAMKCFPKPPRPTKRRRDGFVNVTTSNFTSNNRRHPGQFMIQTVRSQGQKPSAPVSQSRLFAPTHHDPQLSPIDKYLCCLRTYKARFHFSMDTQMQILTLSYTPTEFYHSGRAVKIFY</sequence>
<protein>
    <submittedName>
        <fullName evidence="2">Uncharacterized protein</fullName>
    </submittedName>
</protein>
<dbReference type="KEGG" id="pbl:PAAG_02741"/>
<feature type="region of interest" description="Disordered" evidence="1">
    <location>
        <begin position="45"/>
        <end position="66"/>
    </location>
</feature>
<dbReference type="VEuPathDB" id="FungiDB:PAAG_02741"/>
<dbReference type="Proteomes" id="UP000002059">
    <property type="component" value="Partially assembled WGS sequence"/>
</dbReference>
<dbReference type="AlphaFoldDB" id="C1GW46"/>
<keyword evidence="3" id="KW-1185">Reference proteome</keyword>
<evidence type="ECO:0000256" key="1">
    <source>
        <dbReference type="SAM" id="MobiDB-lite"/>
    </source>
</evidence>
<dbReference type="RefSeq" id="XP_002795265.2">
    <property type="nucleotide sequence ID" value="XM_002795219.2"/>
</dbReference>
<dbReference type="GeneID" id="9098459"/>
<dbReference type="HOGENOM" id="CLU_2073862_0_0_1"/>
<proteinExistence type="predicted"/>
<reference evidence="2 3" key="1">
    <citation type="journal article" date="2011" name="PLoS Genet.">
        <title>Comparative genomic analysis of human fungal pathogens causing paracoccidioidomycosis.</title>
        <authorList>
            <person name="Desjardins C.A."/>
            <person name="Champion M.D."/>
            <person name="Holder J.W."/>
            <person name="Muszewska A."/>
            <person name="Goldberg J."/>
            <person name="Bailao A.M."/>
            <person name="Brigido M.M."/>
            <person name="Ferreira M.E."/>
            <person name="Garcia A.M."/>
            <person name="Grynberg M."/>
            <person name="Gujja S."/>
            <person name="Heiman D.I."/>
            <person name="Henn M.R."/>
            <person name="Kodira C.D."/>
            <person name="Leon-Narvaez H."/>
            <person name="Longo L.V."/>
            <person name="Ma L.J."/>
            <person name="Malavazi I."/>
            <person name="Matsuo A.L."/>
            <person name="Morais F.V."/>
            <person name="Pereira M."/>
            <person name="Rodriguez-Brito S."/>
            <person name="Sakthikumar S."/>
            <person name="Salem-Izacc S.M."/>
            <person name="Sykes S.M."/>
            <person name="Teixeira M.M."/>
            <person name="Vallejo M.C."/>
            <person name="Walter M.E."/>
            <person name="Yandava C."/>
            <person name="Young S."/>
            <person name="Zeng Q."/>
            <person name="Zucker J."/>
            <person name="Felipe M.S."/>
            <person name="Goldman G.H."/>
            <person name="Haas B.J."/>
            <person name="McEwen J.G."/>
            <person name="Nino-Vega G."/>
            <person name="Puccia R."/>
            <person name="San-Blas G."/>
            <person name="Soares C.M."/>
            <person name="Birren B.W."/>
            <person name="Cuomo C.A."/>
        </authorList>
    </citation>
    <scope>NUCLEOTIDE SEQUENCE [LARGE SCALE GENOMIC DNA]</scope>
    <source>
        <strain evidence="3">ATCC MYA-826 / Pb01</strain>
    </source>
</reference>
<evidence type="ECO:0000313" key="2">
    <source>
        <dbReference type="EMBL" id="EEH40765.2"/>
    </source>
</evidence>
<dbReference type="EMBL" id="KN293997">
    <property type="protein sequence ID" value="EEH40765.2"/>
    <property type="molecule type" value="Genomic_DNA"/>
</dbReference>
<name>C1GW46_PARBA</name>
<gene>
    <name evidence="2" type="ORF">PAAG_02741</name>
</gene>
<feature type="compositionally biased region" description="Polar residues" evidence="1">
    <location>
        <begin position="45"/>
        <end position="59"/>
    </location>
</feature>
<accession>C1GW46</accession>
<evidence type="ECO:0000313" key="3">
    <source>
        <dbReference type="Proteomes" id="UP000002059"/>
    </source>
</evidence>
<organism evidence="2 3">
    <name type="scientific">Paracoccidioides lutzii (strain ATCC MYA-826 / Pb01)</name>
    <name type="common">Paracoccidioides brasiliensis</name>
    <dbReference type="NCBI Taxonomy" id="502779"/>
    <lineage>
        <taxon>Eukaryota</taxon>
        <taxon>Fungi</taxon>
        <taxon>Dikarya</taxon>
        <taxon>Ascomycota</taxon>
        <taxon>Pezizomycotina</taxon>
        <taxon>Eurotiomycetes</taxon>
        <taxon>Eurotiomycetidae</taxon>
        <taxon>Onygenales</taxon>
        <taxon>Ajellomycetaceae</taxon>
        <taxon>Paracoccidioides</taxon>
    </lineage>
</organism>